<keyword evidence="4" id="KW-0813">Transport</keyword>
<keyword evidence="5" id="KW-0109">Calcium transport</keyword>
<evidence type="ECO:0000256" key="15">
    <source>
        <dbReference type="SAM" id="Phobius"/>
    </source>
</evidence>
<evidence type="ECO:0000256" key="4">
    <source>
        <dbReference type="ARBA" id="ARBA00022448"/>
    </source>
</evidence>
<evidence type="ECO:0000313" key="18">
    <source>
        <dbReference type="Proteomes" id="UP001174909"/>
    </source>
</evidence>
<evidence type="ECO:0000256" key="8">
    <source>
        <dbReference type="ARBA" id="ARBA00022824"/>
    </source>
</evidence>
<dbReference type="InterPro" id="IPR009567">
    <property type="entry name" value="SARAF"/>
</dbReference>
<feature type="chain" id="PRO_5041260299" description="Store-operated calcium entry-associated regulatory factor" evidence="16">
    <location>
        <begin position="25"/>
        <end position="311"/>
    </location>
</feature>
<dbReference type="PANTHER" id="PTHR15929">
    <property type="entry name" value="STORE-OPERATED CALCIUM ENTRY-ASSOCIATED REGULATORY FACTOR"/>
    <property type="match status" value="1"/>
</dbReference>
<feature type="compositionally biased region" description="Gly residues" evidence="14">
    <location>
        <begin position="282"/>
        <end position="294"/>
    </location>
</feature>
<keyword evidence="8" id="KW-0256">Endoplasmic reticulum</keyword>
<organism evidence="17 18">
    <name type="scientific">Geodia barretti</name>
    <name type="common">Barrett's horny sponge</name>
    <dbReference type="NCBI Taxonomy" id="519541"/>
    <lineage>
        <taxon>Eukaryota</taxon>
        <taxon>Metazoa</taxon>
        <taxon>Porifera</taxon>
        <taxon>Demospongiae</taxon>
        <taxon>Heteroscleromorpha</taxon>
        <taxon>Tetractinellida</taxon>
        <taxon>Astrophorina</taxon>
        <taxon>Geodiidae</taxon>
        <taxon>Geodia</taxon>
    </lineage>
</organism>
<dbReference type="Proteomes" id="UP001174909">
    <property type="component" value="Unassembled WGS sequence"/>
</dbReference>
<evidence type="ECO:0000256" key="12">
    <source>
        <dbReference type="ARBA" id="ARBA00023136"/>
    </source>
</evidence>
<feature type="region of interest" description="Disordered" evidence="14">
    <location>
        <begin position="282"/>
        <end position="311"/>
    </location>
</feature>
<dbReference type="Pfam" id="PF06682">
    <property type="entry name" value="SARAF"/>
    <property type="match status" value="1"/>
</dbReference>
<evidence type="ECO:0000256" key="9">
    <source>
        <dbReference type="ARBA" id="ARBA00022837"/>
    </source>
</evidence>
<feature type="compositionally biased region" description="Low complexity" evidence="14">
    <location>
        <begin position="200"/>
        <end position="212"/>
    </location>
</feature>
<evidence type="ECO:0000256" key="16">
    <source>
        <dbReference type="SAM" id="SignalP"/>
    </source>
</evidence>
<evidence type="ECO:0000256" key="2">
    <source>
        <dbReference type="ARBA" id="ARBA00006833"/>
    </source>
</evidence>
<keyword evidence="11" id="KW-0406">Ion transport</keyword>
<dbReference type="GO" id="GO:0006816">
    <property type="term" value="P:calcium ion transport"/>
    <property type="evidence" value="ECO:0007669"/>
    <property type="project" value="UniProtKB-KW"/>
</dbReference>
<reference evidence="17" key="1">
    <citation type="submission" date="2023-03" db="EMBL/GenBank/DDBJ databases">
        <authorList>
            <person name="Steffen K."/>
            <person name="Cardenas P."/>
        </authorList>
    </citation>
    <scope>NUCLEOTIDE SEQUENCE</scope>
</reference>
<evidence type="ECO:0000256" key="1">
    <source>
        <dbReference type="ARBA" id="ARBA00004115"/>
    </source>
</evidence>
<evidence type="ECO:0000313" key="17">
    <source>
        <dbReference type="EMBL" id="CAI8028371.1"/>
    </source>
</evidence>
<evidence type="ECO:0000256" key="3">
    <source>
        <dbReference type="ARBA" id="ARBA00016584"/>
    </source>
</evidence>
<name>A0AA35SGU5_GEOBA</name>
<keyword evidence="12 15" id="KW-0472">Membrane</keyword>
<sequence>MKSGVFLFGFALLALTWTPSPVHAWGSSSNKDKVLLKEVTALTLEQGKMTTGRRSSPVQQLKCVGGSAGCSYGSQPRVVQCHNRGFDGYDVQWECKAELDSKYQFGKIQVSCEGYEYPDDPYILRGSCGLEYELDLTQHGEDGNSHHGNYHHDNGYQGYPHQQGRKSWSWVGLLGLAVAAFIFYQVIKGCFGGGHRQTATPGSSYSGSQTYSSPPPSGVGGGGGGTGLGGFWTGAATGGALGYLFGNRGGGYGGWGGGYGGYGGRGYSRGYSSGWSSPRSGGTFGGAFGGGGGSRSSSSRTSSGFGGTSRR</sequence>
<evidence type="ECO:0000256" key="11">
    <source>
        <dbReference type="ARBA" id="ARBA00023065"/>
    </source>
</evidence>
<keyword evidence="9" id="KW-0106">Calcium</keyword>
<comment type="subcellular location">
    <subcellularLocation>
        <location evidence="1">Endoplasmic reticulum membrane</location>
        <topology evidence="1">Single-pass type I membrane protein</topology>
    </subcellularLocation>
</comment>
<dbReference type="GO" id="GO:0005789">
    <property type="term" value="C:endoplasmic reticulum membrane"/>
    <property type="evidence" value="ECO:0007669"/>
    <property type="project" value="UniProtKB-SubCell"/>
</dbReference>
<feature type="region of interest" description="Disordered" evidence="14">
    <location>
        <begin position="199"/>
        <end position="224"/>
    </location>
</feature>
<evidence type="ECO:0000256" key="13">
    <source>
        <dbReference type="ARBA" id="ARBA00031116"/>
    </source>
</evidence>
<keyword evidence="7 16" id="KW-0732">Signal</keyword>
<proteinExistence type="inferred from homology"/>
<keyword evidence="10 15" id="KW-1133">Transmembrane helix</keyword>
<evidence type="ECO:0000256" key="10">
    <source>
        <dbReference type="ARBA" id="ARBA00022989"/>
    </source>
</evidence>
<feature type="transmembrane region" description="Helical" evidence="15">
    <location>
        <begin position="168"/>
        <end position="187"/>
    </location>
</feature>
<evidence type="ECO:0000256" key="6">
    <source>
        <dbReference type="ARBA" id="ARBA00022692"/>
    </source>
</evidence>
<evidence type="ECO:0000256" key="5">
    <source>
        <dbReference type="ARBA" id="ARBA00022568"/>
    </source>
</evidence>
<dbReference type="AlphaFoldDB" id="A0AA35SGU5"/>
<dbReference type="GO" id="GO:2001256">
    <property type="term" value="P:regulation of store-operated calcium entry"/>
    <property type="evidence" value="ECO:0007669"/>
    <property type="project" value="InterPro"/>
</dbReference>
<keyword evidence="6 15" id="KW-0812">Transmembrane</keyword>
<dbReference type="EMBL" id="CASHTH010002329">
    <property type="protein sequence ID" value="CAI8028371.1"/>
    <property type="molecule type" value="Genomic_DNA"/>
</dbReference>
<keyword evidence="18" id="KW-1185">Reference proteome</keyword>
<gene>
    <name evidence="17" type="ORF">GBAR_LOCUS16189</name>
</gene>
<evidence type="ECO:0000256" key="14">
    <source>
        <dbReference type="SAM" id="MobiDB-lite"/>
    </source>
</evidence>
<dbReference type="PANTHER" id="PTHR15929:SF0">
    <property type="entry name" value="STORE-OPERATED CALCIUM ENTRY-ASSOCIATED REGULATORY FACTOR"/>
    <property type="match status" value="1"/>
</dbReference>
<evidence type="ECO:0000256" key="7">
    <source>
        <dbReference type="ARBA" id="ARBA00022729"/>
    </source>
</evidence>
<accession>A0AA35SGU5</accession>
<feature type="signal peptide" evidence="16">
    <location>
        <begin position="1"/>
        <end position="24"/>
    </location>
</feature>
<comment type="similarity">
    <text evidence="2">Belongs to the SARAF family.</text>
</comment>
<protein>
    <recommendedName>
        <fullName evidence="3">Store-operated calcium entry-associated regulatory factor</fullName>
    </recommendedName>
    <alternativeName>
        <fullName evidence="13">Transmembrane protein 66</fullName>
    </alternativeName>
</protein>
<comment type="caution">
    <text evidence="17">The sequence shown here is derived from an EMBL/GenBank/DDBJ whole genome shotgun (WGS) entry which is preliminary data.</text>
</comment>